<accession>A0A0N0X977</accession>
<evidence type="ECO:0000259" key="1">
    <source>
        <dbReference type="SMART" id="SM00260"/>
    </source>
</evidence>
<dbReference type="PATRIC" id="fig|81035.3.peg.3165"/>
<protein>
    <submittedName>
        <fullName evidence="2">Chemosensory protein ChpC</fullName>
    </submittedName>
</protein>
<dbReference type="Proteomes" id="UP000037891">
    <property type="component" value="Unassembled WGS sequence"/>
</dbReference>
<dbReference type="EMBL" id="LGLN01000086">
    <property type="protein sequence ID" value="KPC24661.1"/>
    <property type="molecule type" value="Genomic_DNA"/>
</dbReference>
<reference evidence="2 3" key="1">
    <citation type="submission" date="2015-07" db="EMBL/GenBank/DDBJ databases">
        <authorList>
            <person name="Noorani M."/>
        </authorList>
    </citation>
    <scope>NUCLEOTIDE SEQUENCE [LARGE SCALE GENOMIC DNA]</scope>
    <source>
        <strain evidence="2 3">0788_9</strain>
    </source>
</reference>
<evidence type="ECO:0000313" key="2">
    <source>
        <dbReference type="EMBL" id="KPC24661.1"/>
    </source>
</evidence>
<dbReference type="SUPFAM" id="SSF50341">
    <property type="entry name" value="CheW-like"/>
    <property type="match status" value="1"/>
</dbReference>
<comment type="caution">
    <text evidence="2">The sequence shown here is derived from an EMBL/GenBank/DDBJ whole genome shotgun (WGS) entry which is preliminary data.</text>
</comment>
<sequence>MSEGTFQTSRLTSLTGLLLPLSDRHLLVPNVAVAELIDYQDCSAGPDAPEWYLGPISWRELTLPLLSFEAACGGRTRVGGRARIVVLNALGARNDVRFIAMLTQGIPRSCKVDSQLSYVDVPLAELELAAVQIGETVARIPDLEGLEQWLVDAKAKGVGASPGPLLRPPAKI</sequence>
<feature type="domain" description="CheW-like" evidence="1">
    <location>
        <begin position="11"/>
        <end position="147"/>
    </location>
</feature>
<gene>
    <name evidence="2" type="ORF">ABJ99_2960</name>
</gene>
<dbReference type="InterPro" id="IPR002545">
    <property type="entry name" value="CheW-lke_dom"/>
</dbReference>
<dbReference type="GO" id="GO:0006935">
    <property type="term" value="P:chemotaxis"/>
    <property type="evidence" value="ECO:0007669"/>
    <property type="project" value="InterPro"/>
</dbReference>
<reference evidence="2 3" key="2">
    <citation type="submission" date="2015-10" db="EMBL/GenBank/DDBJ databases">
        <title>Comparative genomics and high-throughput reverse genetic screens identify a new phytobacterial MAMP and an Arabidopsis receptor required for immune elicitation.</title>
        <authorList>
            <person name="Mott G.A."/>
            <person name="Thakur S."/>
            <person name="Wang P.W."/>
            <person name="Desveaux D."/>
            <person name="Guttman D.S."/>
        </authorList>
    </citation>
    <scope>NUCLEOTIDE SEQUENCE [LARGE SCALE GENOMIC DNA]</scope>
    <source>
        <strain evidence="2 3">0788_9</strain>
    </source>
</reference>
<evidence type="ECO:0000313" key="3">
    <source>
        <dbReference type="Proteomes" id="UP000037891"/>
    </source>
</evidence>
<proteinExistence type="predicted"/>
<organism evidence="2 3">
    <name type="scientific">Pseudomonas syringae pv. cilantro</name>
    <dbReference type="NCBI Taxonomy" id="81035"/>
    <lineage>
        <taxon>Bacteria</taxon>
        <taxon>Pseudomonadati</taxon>
        <taxon>Pseudomonadota</taxon>
        <taxon>Gammaproteobacteria</taxon>
        <taxon>Pseudomonadales</taxon>
        <taxon>Pseudomonadaceae</taxon>
        <taxon>Pseudomonas</taxon>
        <taxon>Pseudomonas syringae</taxon>
    </lineage>
</organism>
<dbReference type="AlphaFoldDB" id="A0A0N0X977"/>
<dbReference type="GO" id="GO:0007165">
    <property type="term" value="P:signal transduction"/>
    <property type="evidence" value="ECO:0007669"/>
    <property type="project" value="InterPro"/>
</dbReference>
<name>A0A0N0X977_PSESX</name>
<dbReference type="RefSeq" id="WP_054087952.1">
    <property type="nucleotide sequence ID" value="NZ_LGLN01000086.1"/>
</dbReference>
<dbReference type="SMART" id="SM00260">
    <property type="entry name" value="CheW"/>
    <property type="match status" value="1"/>
</dbReference>
<dbReference type="Pfam" id="PF01584">
    <property type="entry name" value="CheW"/>
    <property type="match status" value="1"/>
</dbReference>
<dbReference type="InterPro" id="IPR036061">
    <property type="entry name" value="CheW-like_dom_sf"/>
</dbReference>